<protein>
    <submittedName>
        <fullName evidence="1">Uncharacterized protein</fullName>
    </submittedName>
</protein>
<name>A0A4Y2U3T1_ARAVE</name>
<dbReference type="EMBL" id="BGPR01033520">
    <property type="protein sequence ID" value="GBO07488.1"/>
    <property type="molecule type" value="Genomic_DNA"/>
</dbReference>
<reference evidence="1 2" key="1">
    <citation type="journal article" date="2019" name="Sci. Rep.">
        <title>Orb-weaving spider Araneus ventricosus genome elucidates the spidroin gene catalogue.</title>
        <authorList>
            <person name="Kono N."/>
            <person name="Nakamura H."/>
            <person name="Ohtoshi R."/>
            <person name="Moran D.A.P."/>
            <person name="Shinohara A."/>
            <person name="Yoshida Y."/>
            <person name="Fujiwara M."/>
            <person name="Mori M."/>
            <person name="Tomita M."/>
            <person name="Arakawa K."/>
        </authorList>
    </citation>
    <scope>NUCLEOTIDE SEQUENCE [LARGE SCALE GENOMIC DNA]</scope>
</reference>
<dbReference type="Proteomes" id="UP000499080">
    <property type="component" value="Unassembled WGS sequence"/>
</dbReference>
<evidence type="ECO:0000313" key="1">
    <source>
        <dbReference type="EMBL" id="GBO07488.1"/>
    </source>
</evidence>
<sequence>MQKCRKIFLLHATLKPRSYGLSFPEFRPRFALFPVVGTGRIDMARGLVSASVVSRVMAVNGSHVKGGEEWPYGVSASVPIACCILYSVTVERLDKKRFTRD</sequence>
<dbReference type="AlphaFoldDB" id="A0A4Y2U3T1"/>
<accession>A0A4Y2U3T1</accession>
<comment type="caution">
    <text evidence="1">The sequence shown here is derived from an EMBL/GenBank/DDBJ whole genome shotgun (WGS) entry which is preliminary data.</text>
</comment>
<evidence type="ECO:0000313" key="2">
    <source>
        <dbReference type="Proteomes" id="UP000499080"/>
    </source>
</evidence>
<proteinExistence type="predicted"/>
<gene>
    <name evidence="1" type="ORF">AVEN_124508_1</name>
</gene>
<organism evidence="1 2">
    <name type="scientific">Araneus ventricosus</name>
    <name type="common">Orbweaver spider</name>
    <name type="synonym">Epeira ventricosa</name>
    <dbReference type="NCBI Taxonomy" id="182803"/>
    <lineage>
        <taxon>Eukaryota</taxon>
        <taxon>Metazoa</taxon>
        <taxon>Ecdysozoa</taxon>
        <taxon>Arthropoda</taxon>
        <taxon>Chelicerata</taxon>
        <taxon>Arachnida</taxon>
        <taxon>Araneae</taxon>
        <taxon>Araneomorphae</taxon>
        <taxon>Entelegynae</taxon>
        <taxon>Araneoidea</taxon>
        <taxon>Araneidae</taxon>
        <taxon>Araneus</taxon>
    </lineage>
</organism>
<keyword evidence="2" id="KW-1185">Reference proteome</keyword>